<evidence type="ECO:0000313" key="3">
    <source>
        <dbReference type="Proteomes" id="UP000663792"/>
    </source>
</evidence>
<name>A0A938YC95_9ACTN</name>
<sequence>MSSSGRPAPTGDVASGGLRWRSRFVEDFETDAGLGEIGSRYDGALRGYDGFADTSGRGRYDPDRVLTVHDSLLDYHLHTADGVPRVAAPTLMDWWGQTYGRYAIRFRADRVPGYKIAFLLWPSSDRWSDGEINLPEADLGGTVHGFSHDVTGDPARNAFAVDTGTTTVDWHTAVIEWAPDRVRFLLDDRAWSSTDPTAIPRRDMRWTLQAETAGAVTPVGAAGRVQVDWVAVWSLAGTA</sequence>
<dbReference type="GO" id="GO:0005975">
    <property type="term" value="P:carbohydrate metabolic process"/>
    <property type="evidence" value="ECO:0007669"/>
    <property type="project" value="InterPro"/>
</dbReference>
<dbReference type="CDD" id="cd00413">
    <property type="entry name" value="Glyco_hydrolase_16"/>
    <property type="match status" value="1"/>
</dbReference>
<dbReference type="Gene3D" id="2.60.120.200">
    <property type="match status" value="1"/>
</dbReference>
<evidence type="ECO:0000313" key="2">
    <source>
        <dbReference type="EMBL" id="MBM9467179.1"/>
    </source>
</evidence>
<dbReference type="EMBL" id="JAERWK010000010">
    <property type="protein sequence ID" value="MBM9467179.1"/>
    <property type="molecule type" value="Genomic_DNA"/>
</dbReference>
<protein>
    <submittedName>
        <fullName evidence="2">Glycoside hydrolase family 16 protein</fullName>
    </submittedName>
</protein>
<dbReference type="AlphaFoldDB" id="A0A938YC95"/>
<dbReference type="GO" id="GO:0004553">
    <property type="term" value="F:hydrolase activity, hydrolyzing O-glycosyl compounds"/>
    <property type="evidence" value="ECO:0007669"/>
    <property type="project" value="InterPro"/>
</dbReference>
<dbReference type="InterPro" id="IPR000757">
    <property type="entry name" value="Beta-glucanase-like"/>
</dbReference>
<keyword evidence="2" id="KW-0378">Hydrolase</keyword>
<dbReference type="Pfam" id="PF00722">
    <property type="entry name" value="Glyco_hydro_16"/>
    <property type="match status" value="1"/>
</dbReference>
<keyword evidence="3" id="KW-1185">Reference proteome</keyword>
<accession>A0A938YC95</accession>
<dbReference type="RefSeq" id="WP_205260140.1">
    <property type="nucleotide sequence ID" value="NZ_JAERWK010000010.1"/>
</dbReference>
<comment type="caution">
    <text evidence="2">The sequence shown here is derived from an EMBL/GenBank/DDBJ whole genome shotgun (WGS) entry which is preliminary data.</text>
</comment>
<proteinExistence type="predicted"/>
<dbReference type="InterPro" id="IPR013320">
    <property type="entry name" value="ConA-like_dom_sf"/>
</dbReference>
<evidence type="ECO:0000259" key="1">
    <source>
        <dbReference type="PROSITE" id="PS51762"/>
    </source>
</evidence>
<organism evidence="2 3">
    <name type="scientific">Nakamurella leprariae</name>
    <dbReference type="NCBI Taxonomy" id="2803911"/>
    <lineage>
        <taxon>Bacteria</taxon>
        <taxon>Bacillati</taxon>
        <taxon>Actinomycetota</taxon>
        <taxon>Actinomycetes</taxon>
        <taxon>Nakamurellales</taxon>
        <taxon>Nakamurellaceae</taxon>
        <taxon>Nakamurella</taxon>
    </lineage>
</organism>
<reference evidence="2" key="1">
    <citation type="submission" date="2021-01" db="EMBL/GenBank/DDBJ databases">
        <title>YIM 132084 draft genome.</title>
        <authorList>
            <person name="An D."/>
        </authorList>
    </citation>
    <scope>NUCLEOTIDE SEQUENCE</scope>
    <source>
        <strain evidence="2">YIM 132084</strain>
    </source>
</reference>
<dbReference type="SUPFAM" id="SSF49899">
    <property type="entry name" value="Concanavalin A-like lectins/glucanases"/>
    <property type="match status" value="1"/>
</dbReference>
<feature type="domain" description="GH16" evidence="1">
    <location>
        <begin position="1"/>
        <end position="238"/>
    </location>
</feature>
<gene>
    <name evidence="2" type="ORF">JL106_07785</name>
</gene>
<dbReference type="PROSITE" id="PS51762">
    <property type="entry name" value="GH16_2"/>
    <property type="match status" value="1"/>
</dbReference>
<dbReference type="Proteomes" id="UP000663792">
    <property type="component" value="Unassembled WGS sequence"/>
</dbReference>